<dbReference type="EMBL" id="CM007650">
    <property type="protein sequence ID" value="ONM59287.1"/>
    <property type="molecule type" value="Genomic_DNA"/>
</dbReference>
<dbReference type="EMBL" id="CM007650">
    <property type="protein sequence ID" value="ONM59279.1"/>
    <property type="molecule type" value="Genomic_DNA"/>
</dbReference>
<dbReference type="EMBL" id="CM007650">
    <property type="protein sequence ID" value="ONM59245.1"/>
    <property type="molecule type" value="Genomic_DNA"/>
</dbReference>
<dbReference type="EMBL" id="CM007650">
    <property type="protein sequence ID" value="ONM59271.1"/>
    <property type="molecule type" value="Genomic_DNA"/>
</dbReference>
<protein>
    <submittedName>
        <fullName evidence="2">Uncharacterized protein</fullName>
    </submittedName>
</protein>
<dbReference type="EMBL" id="CM007650">
    <property type="protein sequence ID" value="ONM59268.1"/>
    <property type="molecule type" value="Genomic_DNA"/>
</dbReference>
<dbReference type="EMBL" id="CM007650">
    <property type="protein sequence ID" value="ONM59275.1"/>
    <property type="molecule type" value="Genomic_DNA"/>
</dbReference>
<proteinExistence type="predicted"/>
<feature type="compositionally biased region" description="Polar residues" evidence="1">
    <location>
        <begin position="133"/>
        <end position="143"/>
    </location>
</feature>
<dbReference type="EMBL" id="CM007650">
    <property type="protein sequence ID" value="ONM59272.1"/>
    <property type="molecule type" value="Genomic_DNA"/>
</dbReference>
<dbReference type="EMBL" id="CM007650">
    <property type="protein sequence ID" value="ONM59253.1"/>
    <property type="molecule type" value="Genomic_DNA"/>
</dbReference>
<dbReference type="EMBL" id="CM007650">
    <property type="protein sequence ID" value="ONM59270.1"/>
    <property type="molecule type" value="Genomic_DNA"/>
</dbReference>
<name>A0A1D6IIE5_MAIZE</name>
<dbReference type="EMBL" id="CM007650">
    <property type="protein sequence ID" value="ONM59278.1"/>
    <property type="molecule type" value="Genomic_DNA"/>
</dbReference>
<dbReference type="EMBL" id="CM007650">
    <property type="protein sequence ID" value="ONM59283.1"/>
    <property type="molecule type" value="Genomic_DNA"/>
</dbReference>
<dbReference type="EMBL" id="CM007650">
    <property type="protein sequence ID" value="ONM59263.1"/>
    <property type="molecule type" value="Genomic_DNA"/>
</dbReference>
<dbReference type="EMBL" id="CM007650">
    <property type="protein sequence ID" value="ONM59288.1"/>
    <property type="molecule type" value="Genomic_DNA"/>
</dbReference>
<accession>A0A1D6IIE5</accession>
<dbReference type="EMBL" id="CM007650">
    <property type="protein sequence ID" value="ONM59291.1"/>
    <property type="molecule type" value="Genomic_DNA"/>
</dbReference>
<dbReference type="EMBL" id="CM007650">
    <property type="protein sequence ID" value="ONM59273.1"/>
    <property type="molecule type" value="Genomic_DNA"/>
</dbReference>
<dbReference type="AlphaFoldDB" id="A0A1D6IIE5"/>
<dbReference type="EMBL" id="CM007650">
    <property type="protein sequence ID" value="ONM59284.1"/>
    <property type="molecule type" value="Genomic_DNA"/>
</dbReference>
<feature type="compositionally biased region" description="Polar residues" evidence="1">
    <location>
        <begin position="175"/>
        <end position="185"/>
    </location>
</feature>
<organism evidence="2">
    <name type="scientific">Zea mays</name>
    <name type="common">Maize</name>
    <dbReference type="NCBI Taxonomy" id="4577"/>
    <lineage>
        <taxon>Eukaryota</taxon>
        <taxon>Viridiplantae</taxon>
        <taxon>Streptophyta</taxon>
        <taxon>Embryophyta</taxon>
        <taxon>Tracheophyta</taxon>
        <taxon>Spermatophyta</taxon>
        <taxon>Magnoliopsida</taxon>
        <taxon>Liliopsida</taxon>
        <taxon>Poales</taxon>
        <taxon>Poaceae</taxon>
        <taxon>PACMAD clade</taxon>
        <taxon>Panicoideae</taxon>
        <taxon>Andropogonodae</taxon>
        <taxon>Andropogoneae</taxon>
        <taxon>Tripsacinae</taxon>
        <taxon>Zea</taxon>
    </lineage>
</organism>
<feature type="compositionally biased region" description="Low complexity" evidence="1">
    <location>
        <begin position="86"/>
        <end position="96"/>
    </location>
</feature>
<dbReference type="EMBL" id="CM007650">
    <property type="protein sequence ID" value="ONM59281.1"/>
    <property type="molecule type" value="Genomic_DNA"/>
</dbReference>
<dbReference type="EMBL" id="CM007650">
    <property type="protein sequence ID" value="ONM59256.1"/>
    <property type="molecule type" value="Genomic_DNA"/>
</dbReference>
<dbReference type="EMBL" id="CM007650">
    <property type="protein sequence ID" value="ONM59241.1"/>
    <property type="molecule type" value="Genomic_DNA"/>
</dbReference>
<dbReference type="EMBL" id="CM007650">
    <property type="protein sequence ID" value="ONM59289.1"/>
    <property type="molecule type" value="Genomic_DNA"/>
</dbReference>
<dbReference type="EMBL" id="CM007650">
    <property type="protein sequence ID" value="ONM59242.1"/>
    <property type="molecule type" value="Genomic_DNA"/>
</dbReference>
<dbReference type="EMBL" id="CM007650">
    <property type="protein sequence ID" value="ONM59277.1"/>
    <property type="molecule type" value="Genomic_DNA"/>
</dbReference>
<dbReference type="EMBL" id="CM007650">
    <property type="protein sequence ID" value="ONM59260.1"/>
    <property type="molecule type" value="Genomic_DNA"/>
</dbReference>
<dbReference type="EMBL" id="CM007650">
    <property type="protein sequence ID" value="ONM59238.1"/>
    <property type="molecule type" value="Genomic_DNA"/>
</dbReference>
<feature type="region of interest" description="Disordered" evidence="1">
    <location>
        <begin position="69"/>
        <end position="185"/>
    </location>
</feature>
<feature type="compositionally biased region" description="Low complexity" evidence="1">
    <location>
        <begin position="115"/>
        <end position="124"/>
    </location>
</feature>
<dbReference type="EMBL" id="CM007650">
    <property type="protein sequence ID" value="ONM59240.1"/>
    <property type="molecule type" value="Genomic_DNA"/>
</dbReference>
<dbReference type="EMBL" id="CM007650">
    <property type="protein sequence ID" value="ONM59248.1"/>
    <property type="molecule type" value="Genomic_DNA"/>
</dbReference>
<reference evidence="2" key="1">
    <citation type="submission" date="2015-12" db="EMBL/GenBank/DDBJ databases">
        <title>Update maize B73 reference genome by single molecule sequencing technologies.</title>
        <authorList>
            <consortium name="Maize Genome Sequencing Project"/>
            <person name="Ware D."/>
        </authorList>
    </citation>
    <scope>NUCLEOTIDE SEQUENCE [LARGE SCALE GENOMIC DNA]</scope>
    <source>
        <tissue evidence="2">Seedling</tissue>
    </source>
</reference>
<dbReference type="EMBL" id="CM007650">
    <property type="protein sequence ID" value="ONM59246.1"/>
    <property type="molecule type" value="Genomic_DNA"/>
</dbReference>
<evidence type="ECO:0000313" key="2">
    <source>
        <dbReference type="EMBL" id="ONM59243.1"/>
    </source>
</evidence>
<dbReference type="EMBL" id="CM007650">
    <property type="protein sequence ID" value="ONM59286.1"/>
    <property type="molecule type" value="Genomic_DNA"/>
</dbReference>
<gene>
    <name evidence="2" type="ORF">ZEAMMB73_Zm00001d022000</name>
</gene>
<sequence length="185" mass="19578">MASPPSIHGSHAPSAPFHPWLRLPPRRNSSHPLLPRGLRLPILSLCVVFFPSSPSAPDLAPCPPTPVSVMARSGQRWTQPLPGVCSRPRPSSGTSPRWPPARVPRATGWTPPSPRRSSGRSAGGRARRGAFPSTRSSTASMVPSSPPLGEPKPSRGGRSRPDLGILLLPNGMNGRKQNLSGVDLA</sequence>
<dbReference type="EMBL" id="CM007650">
    <property type="protein sequence ID" value="ONM59243.1"/>
    <property type="molecule type" value="Genomic_DNA"/>
</dbReference>
<dbReference type="EMBL" id="CM007650">
    <property type="protein sequence ID" value="ONM59294.1"/>
    <property type="molecule type" value="Genomic_DNA"/>
</dbReference>
<evidence type="ECO:0000256" key="1">
    <source>
        <dbReference type="SAM" id="MobiDB-lite"/>
    </source>
</evidence>
<dbReference type="EMBL" id="CM007650">
    <property type="protein sequence ID" value="ONM59265.1"/>
    <property type="molecule type" value="Genomic_DNA"/>
</dbReference>
<dbReference type="EMBL" id="CM007650">
    <property type="protein sequence ID" value="ONM59293.1"/>
    <property type="molecule type" value="Genomic_DNA"/>
</dbReference>
<dbReference type="KEGG" id="zma:107546753"/>
<dbReference type="EMBL" id="CM007650">
    <property type="protein sequence ID" value="ONM59254.1"/>
    <property type="molecule type" value="Genomic_DNA"/>
</dbReference>
<dbReference type="EMBL" id="CM007650">
    <property type="protein sequence ID" value="ONM59269.1"/>
    <property type="molecule type" value="Genomic_DNA"/>
</dbReference>
<dbReference type="EMBL" id="CM007650">
    <property type="protein sequence ID" value="ONM59282.1"/>
    <property type="molecule type" value="Genomic_DNA"/>
</dbReference>